<evidence type="ECO:0000256" key="5">
    <source>
        <dbReference type="ARBA" id="ARBA00023015"/>
    </source>
</evidence>
<evidence type="ECO:0000256" key="4">
    <source>
        <dbReference type="ARBA" id="ARBA00023012"/>
    </source>
</evidence>
<evidence type="ECO:0000313" key="12">
    <source>
        <dbReference type="EMBL" id="PWF23346.1"/>
    </source>
</evidence>
<dbReference type="Gene3D" id="6.10.250.690">
    <property type="match status" value="1"/>
</dbReference>
<dbReference type="Gene3D" id="1.10.10.10">
    <property type="entry name" value="Winged helix-like DNA-binding domain superfamily/Winged helix DNA-binding domain"/>
    <property type="match status" value="1"/>
</dbReference>
<dbReference type="SMART" id="SM00448">
    <property type="entry name" value="REC"/>
    <property type="match status" value="1"/>
</dbReference>
<keyword evidence="6 9" id="KW-0238">DNA-binding</keyword>
<evidence type="ECO:0000256" key="8">
    <source>
        <dbReference type="PROSITE-ProRule" id="PRU00169"/>
    </source>
</evidence>
<evidence type="ECO:0000256" key="1">
    <source>
        <dbReference type="ARBA" id="ARBA00004496"/>
    </source>
</evidence>
<dbReference type="Pfam" id="PF00486">
    <property type="entry name" value="Trans_reg_C"/>
    <property type="match status" value="1"/>
</dbReference>
<dbReference type="EMBL" id="QETA01000003">
    <property type="protein sequence ID" value="PWF23346.1"/>
    <property type="molecule type" value="Genomic_DNA"/>
</dbReference>
<evidence type="ECO:0000259" key="11">
    <source>
        <dbReference type="PROSITE" id="PS51755"/>
    </source>
</evidence>
<dbReference type="PANTHER" id="PTHR48111">
    <property type="entry name" value="REGULATOR OF RPOS"/>
    <property type="match status" value="1"/>
</dbReference>
<keyword evidence="2" id="KW-0963">Cytoplasm</keyword>
<dbReference type="GO" id="GO:0005829">
    <property type="term" value="C:cytosol"/>
    <property type="evidence" value="ECO:0007669"/>
    <property type="project" value="TreeGrafter"/>
</dbReference>
<feature type="DNA-binding region" description="OmpR/PhoB-type" evidence="9">
    <location>
        <begin position="126"/>
        <end position="220"/>
    </location>
</feature>
<organism evidence="12 13">
    <name type="scientific">Corticimicrobacter populi</name>
    <dbReference type="NCBI Taxonomy" id="2175229"/>
    <lineage>
        <taxon>Bacteria</taxon>
        <taxon>Pseudomonadati</taxon>
        <taxon>Pseudomonadota</taxon>
        <taxon>Betaproteobacteria</taxon>
        <taxon>Burkholderiales</taxon>
        <taxon>Alcaligenaceae</taxon>
        <taxon>Corticimicrobacter</taxon>
    </lineage>
</organism>
<evidence type="ECO:0000256" key="6">
    <source>
        <dbReference type="ARBA" id="ARBA00023125"/>
    </source>
</evidence>
<dbReference type="CDD" id="cd17624">
    <property type="entry name" value="REC_OmpR_PmrA-like"/>
    <property type="match status" value="1"/>
</dbReference>
<dbReference type="InterPro" id="IPR001867">
    <property type="entry name" value="OmpR/PhoB-type_DNA-bd"/>
</dbReference>
<evidence type="ECO:0000256" key="3">
    <source>
        <dbReference type="ARBA" id="ARBA00022553"/>
    </source>
</evidence>
<keyword evidence="5" id="KW-0805">Transcription regulation</keyword>
<dbReference type="GO" id="GO:0000156">
    <property type="term" value="F:phosphorelay response regulator activity"/>
    <property type="evidence" value="ECO:0007669"/>
    <property type="project" value="TreeGrafter"/>
</dbReference>
<proteinExistence type="predicted"/>
<comment type="subcellular location">
    <subcellularLocation>
        <location evidence="1">Cytoplasm</location>
    </subcellularLocation>
</comment>
<dbReference type="InterPro" id="IPR036388">
    <property type="entry name" value="WH-like_DNA-bd_sf"/>
</dbReference>
<dbReference type="PROSITE" id="PS51755">
    <property type="entry name" value="OMPR_PHOB"/>
    <property type="match status" value="1"/>
</dbReference>
<protein>
    <submittedName>
        <fullName evidence="12">DNA-binding response regulator</fullName>
    </submittedName>
</protein>
<dbReference type="CDD" id="cd00383">
    <property type="entry name" value="trans_reg_C"/>
    <property type="match status" value="1"/>
</dbReference>
<comment type="caution">
    <text evidence="12">The sequence shown here is derived from an EMBL/GenBank/DDBJ whole genome shotgun (WGS) entry which is preliminary data.</text>
</comment>
<evidence type="ECO:0000256" key="9">
    <source>
        <dbReference type="PROSITE-ProRule" id="PRU01091"/>
    </source>
</evidence>
<name>A0A2V1JZZ1_9BURK</name>
<dbReference type="GO" id="GO:0006355">
    <property type="term" value="P:regulation of DNA-templated transcription"/>
    <property type="evidence" value="ECO:0007669"/>
    <property type="project" value="InterPro"/>
</dbReference>
<feature type="domain" description="Response regulatory" evidence="10">
    <location>
        <begin position="2"/>
        <end position="118"/>
    </location>
</feature>
<dbReference type="RefSeq" id="WP_109061963.1">
    <property type="nucleotide sequence ID" value="NZ_QETA01000003.1"/>
</dbReference>
<sequence length="225" mass="25006">MRILLVEDDALLGDAIQTGLQQDMQATIDWARDTATARISLAPGHEYQAVLLDIGLPDASGLQVLSHLRDRYDATPVLIVTARDQVSERIAGLDAGADDYVVKPFQLDELSARLRAVIRRSQQAVTPQLQIRDIVIEPARRQVYRAGRLVSLSEHEYRTLLALLESRGRTLAREHLEDAVYGNHGTIESNTVAVYIHQLRRKLGNDLIQTVHGSGYRIDVLGNGD</sequence>
<dbReference type="Pfam" id="PF00072">
    <property type="entry name" value="Response_reg"/>
    <property type="match status" value="1"/>
</dbReference>
<dbReference type="InterPro" id="IPR039420">
    <property type="entry name" value="WalR-like"/>
</dbReference>
<dbReference type="GO" id="GO:0032993">
    <property type="term" value="C:protein-DNA complex"/>
    <property type="evidence" value="ECO:0007669"/>
    <property type="project" value="TreeGrafter"/>
</dbReference>
<accession>A0A2V1JZZ1</accession>
<dbReference type="SUPFAM" id="SSF52172">
    <property type="entry name" value="CheY-like"/>
    <property type="match status" value="1"/>
</dbReference>
<dbReference type="AlphaFoldDB" id="A0A2V1JZZ1"/>
<dbReference type="PANTHER" id="PTHR48111:SF35">
    <property type="entry name" value="TRANSCRIPTIONAL REGULATORY PROTEIN QSEB"/>
    <property type="match status" value="1"/>
</dbReference>
<evidence type="ECO:0000256" key="7">
    <source>
        <dbReference type="ARBA" id="ARBA00023163"/>
    </source>
</evidence>
<dbReference type="Proteomes" id="UP000245212">
    <property type="component" value="Unassembled WGS sequence"/>
</dbReference>
<reference evidence="13" key="1">
    <citation type="submission" date="2018-05" db="EMBL/GenBank/DDBJ databases">
        <authorList>
            <person name="Li Y."/>
        </authorList>
    </citation>
    <scope>NUCLEOTIDE SEQUENCE [LARGE SCALE GENOMIC DNA]</scope>
    <source>
        <strain evidence="13">3d-2-2</strain>
    </source>
</reference>
<keyword evidence="7" id="KW-0804">Transcription</keyword>
<dbReference type="InterPro" id="IPR011006">
    <property type="entry name" value="CheY-like_superfamily"/>
</dbReference>
<dbReference type="Gene3D" id="3.40.50.2300">
    <property type="match status" value="1"/>
</dbReference>
<keyword evidence="4" id="KW-0902">Two-component regulatory system</keyword>
<keyword evidence="13" id="KW-1185">Reference proteome</keyword>
<feature type="modified residue" description="4-aspartylphosphate" evidence="8">
    <location>
        <position position="53"/>
    </location>
</feature>
<dbReference type="SMART" id="SM00862">
    <property type="entry name" value="Trans_reg_C"/>
    <property type="match status" value="1"/>
</dbReference>
<evidence type="ECO:0000259" key="10">
    <source>
        <dbReference type="PROSITE" id="PS50110"/>
    </source>
</evidence>
<feature type="domain" description="OmpR/PhoB-type" evidence="11">
    <location>
        <begin position="126"/>
        <end position="220"/>
    </location>
</feature>
<dbReference type="InterPro" id="IPR001789">
    <property type="entry name" value="Sig_transdc_resp-reg_receiver"/>
</dbReference>
<gene>
    <name evidence="12" type="ORF">DD235_09785</name>
</gene>
<evidence type="ECO:0000256" key="2">
    <source>
        <dbReference type="ARBA" id="ARBA00022490"/>
    </source>
</evidence>
<dbReference type="GO" id="GO:0000976">
    <property type="term" value="F:transcription cis-regulatory region binding"/>
    <property type="evidence" value="ECO:0007669"/>
    <property type="project" value="TreeGrafter"/>
</dbReference>
<keyword evidence="3 8" id="KW-0597">Phosphoprotein</keyword>
<dbReference type="PROSITE" id="PS50110">
    <property type="entry name" value="RESPONSE_REGULATORY"/>
    <property type="match status" value="1"/>
</dbReference>
<evidence type="ECO:0000313" key="13">
    <source>
        <dbReference type="Proteomes" id="UP000245212"/>
    </source>
</evidence>